<dbReference type="InterPro" id="IPR023271">
    <property type="entry name" value="Aquaporin-like"/>
</dbReference>
<feature type="transmembrane region" description="Helical" evidence="8">
    <location>
        <begin position="39"/>
        <end position="62"/>
    </location>
</feature>
<dbReference type="OrthoDB" id="9807293at2"/>
<name>A0A5C6W162_9BACI</name>
<dbReference type="NCBIfam" id="TIGR00861">
    <property type="entry name" value="MIP"/>
    <property type="match status" value="1"/>
</dbReference>
<evidence type="ECO:0000256" key="3">
    <source>
        <dbReference type="ARBA" id="ARBA00022448"/>
    </source>
</evidence>
<keyword evidence="5 8" id="KW-1133">Transmembrane helix</keyword>
<protein>
    <submittedName>
        <fullName evidence="9">Aquaporin family protein</fullName>
    </submittedName>
</protein>
<feature type="transmembrane region" description="Helical" evidence="8">
    <location>
        <begin position="240"/>
        <end position="259"/>
    </location>
</feature>
<dbReference type="Pfam" id="PF00230">
    <property type="entry name" value="MIP"/>
    <property type="match status" value="1"/>
</dbReference>
<keyword evidence="10" id="KW-1185">Reference proteome</keyword>
<feature type="transmembrane region" description="Helical" evidence="8">
    <location>
        <begin position="6"/>
        <end position="27"/>
    </location>
</feature>
<dbReference type="Gene3D" id="1.20.1080.10">
    <property type="entry name" value="Glycerol uptake facilitator protein"/>
    <property type="match status" value="1"/>
</dbReference>
<proteinExistence type="inferred from homology"/>
<keyword evidence="6 8" id="KW-0472">Membrane</keyword>
<feature type="transmembrane region" description="Helical" evidence="8">
    <location>
        <begin position="163"/>
        <end position="184"/>
    </location>
</feature>
<dbReference type="GO" id="GO:0015254">
    <property type="term" value="F:glycerol channel activity"/>
    <property type="evidence" value="ECO:0007669"/>
    <property type="project" value="TreeGrafter"/>
</dbReference>
<evidence type="ECO:0000256" key="7">
    <source>
        <dbReference type="RuleBase" id="RU000477"/>
    </source>
</evidence>
<evidence type="ECO:0000256" key="4">
    <source>
        <dbReference type="ARBA" id="ARBA00022692"/>
    </source>
</evidence>
<evidence type="ECO:0000313" key="9">
    <source>
        <dbReference type="EMBL" id="TXC91005.1"/>
    </source>
</evidence>
<dbReference type="InterPro" id="IPR000425">
    <property type="entry name" value="MIP"/>
</dbReference>
<evidence type="ECO:0000256" key="5">
    <source>
        <dbReference type="ARBA" id="ARBA00022989"/>
    </source>
</evidence>
<dbReference type="RefSeq" id="WP_146947676.1">
    <property type="nucleotide sequence ID" value="NZ_VOQF01000005.1"/>
</dbReference>
<feature type="transmembrane region" description="Helical" evidence="8">
    <location>
        <begin position="211"/>
        <end position="234"/>
    </location>
</feature>
<accession>A0A5C6W162</accession>
<dbReference type="PANTHER" id="PTHR43829:SF9">
    <property type="entry name" value="AQUAPORIN-9"/>
    <property type="match status" value="1"/>
</dbReference>
<dbReference type="PROSITE" id="PS00221">
    <property type="entry name" value="MIP"/>
    <property type="match status" value="1"/>
</dbReference>
<dbReference type="GO" id="GO:0005886">
    <property type="term" value="C:plasma membrane"/>
    <property type="evidence" value="ECO:0007669"/>
    <property type="project" value="TreeGrafter"/>
</dbReference>
<feature type="transmembrane region" description="Helical" evidence="8">
    <location>
        <begin position="138"/>
        <end position="157"/>
    </location>
</feature>
<sequence length="278" mass="29129">MSAFLGEIIGTMILIIFGGGVVGGVVLNKSKAQNSGWIVITMGWGFAVAFGVYAVGSISGAHLNPAVTVGFASIGQFPWADVPTYIAAQMIGAFLGATIVWLYYYPHWKATEDKGAKLAVFSTDPAIAHTPSNFISEVLGTAVLVFGLLSIGANQFTEGLNPIIVGFFITAIGLSLGGTTGYAINPARDLGPRIAHFLLPIAGKGSSNWKYAWIPVVGPIVGGVLGSQFYQVLFVNGSEMGLYILIGLLAIIVLGVRFTSGSKTVDINKTPNMNKQAL</sequence>
<dbReference type="InterPro" id="IPR050363">
    <property type="entry name" value="MIP/Aquaporin"/>
</dbReference>
<evidence type="ECO:0000256" key="6">
    <source>
        <dbReference type="ARBA" id="ARBA00023136"/>
    </source>
</evidence>
<evidence type="ECO:0000256" key="2">
    <source>
        <dbReference type="ARBA" id="ARBA00006175"/>
    </source>
</evidence>
<evidence type="ECO:0000313" key="10">
    <source>
        <dbReference type="Proteomes" id="UP000321363"/>
    </source>
</evidence>
<reference evidence="9 10" key="1">
    <citation type="journal article" date="2005" name="Int. J. Syst. Evol. Microbiol.">
        <title>Bacillus litoralis sp. nov., isolated from a tidal flat of the Yellow Sea in Korea.</title>
        <authorList>
            <person name="Yoon J.H."/>
            <person name="Oh T.K."/>
        </authorList>
    </citation>
    <scope>NUCLEOTIDE SEQUENCE [LARGE SCALE GENOMIC DNA]</scope>
    <source>
        <strain evidence="9 10">SW-211</strain>
    </source>
</reference>
<keyword evidence="3 7" id="KW-0813">Transport</keyword>
<dbReference type="InterPro" id="IPR022357">
    <property type="entry name" value="MIP_CS"/>
</dbReference>
<evidence type="ECO:0000256" key="1">
    <source>
        <dbReference type="ARBA" id="ARBA00004141"/>
    </source>
</evidence>
<dbReference type="Proteomes" id="UP000321363">
    <property type="component" value="Unassembled WGS sequence"/>
</dbReference>
<feature type="transmembrane region" description="Helical" evidence="8">
    <location>
        <begin position="82"/>
        <end position="104"/>
    </location>
</feature>
<organism evidence="9 10">
    <name type="scientific">Metabacillus litoralis</name>
    <dbReference type="NCBI Taxonomy" id="152268"/>
    <lineage>
        <taxon>Bacteria</taxon>
        <taxon>Bacillati</taxon>
        <taxon>Bacillota</taxon>
        <taxon>Bacilli</taxon>
        <taxon>Bacillales</taxon>
        <taxon>Bacillaceae</taxon>
        <taxon>Metabacillus</taxon>
    </lineage>
</organism>
<evidence type="ECO:0000256" key="8">
    <source>
        <dbReference type="SAM" id="Phobius"/>
    </source>
</evidence>
<dbReference type="SUPFAM" id="SSF81338">
    <property type="entry name" value="Aquaporin-like"/>
    <property type="match status" value="1"/>
</dbReference>
<comment type="similarity">
    <text evidence="2 7">Belongs to the MIP/aquaporin (TC 1.A.8) family.</text>
</comment>
<dbReference type="AlphaFoldDB" id="A0A5C6W162"/>
<keyword evidence="4 7" id="KW-0812">Transmembrane</keyword>
<dbReference type="EMBL" id="VOQF01000005">
    <property type="protein sequence ID" value="TXC91005.1"/>
    <property type="molecule type" value="Genomic_DNA"/>
</dbReference>
<comment type="subcellular location">
    <subcellularLocation>
        <location evidence="1">Membrane</location>
        <topology evidence="1">Multi-pass membrane protein</topology>
    </subcellularLocation>
</comment>
<gene>
    <name evidence="9" type="ORF">FS935_08850</name>
</gene>
<dbReference type="PANTHER" id="PTHR43829">
    <property type="entry name" value="AQUAPORIN OR AQUAGLYCEROPORIN RELATED"/>
    <property type="match status" value="1"/>
</dbReference>
<dbReference type="PRINTS" id="PR00783">
    <property type="entry name" value="MINTRINSICP"/>
</dbReference>
<comment type="caution">
    <text evidence="9">The sequence shown here is derived from an EMBL/GenBank/DDBJ whole genome shotgun (WGS) entry which is preliminary data.</text>
</comment>